<dbReference type="CDD" id="cd10148">
    <property type="entry name" value="CsoR-like_DUF156"/>
    <property type="match status" value="1"/>
</dbReference>
<evidence type="ECO:0000313" key="3">
    <source>
        <dbReference type="EMBL" id="GAA2225329.1"/>
    </source>
</evidence>
<gene>
    <name evidence="3" type="ORF">GCM10009851_06340</name>
</gene>
<organism evidence="3 4">
    <name type="scientific">Herbiconiux moechotypicola</name>
    <dbReference type="NCBI Taxonomy" id="637393"/>
    <lineage>
        <taxon>Bacteria</taxon>
        <taxon>Bacillati</taxon>
        <taxon>Actinomycetota</taxon>
        <taxon>Actinomycetes</taxon>
        <taxon>Micrococcales</taxon>
        <taxon>Microbacteriaceae</taxon>
        <taxon>Herbiconiux</taxon>
    </lineage>
</organism>
<reference evidence="3 4" key="1">
    <citation type="journal article" date="2019" name="Int. J. Syst. Evol. Microbiol.">
        <title>The Global Catalogue of Microorganisms (GCM) 10K type strain sequencing project: providing services to taxonomists for standard genome sequencing and annotation.</title>
        <authorList>
            <consortium name="The Broad Institute Genomics Platform"/>
            <consortium name="The Broad Institute Genome Sequencing Center for Infectious Disease"/>
            <person name="Wu L."/>
            <person name="Ma J."/>
        </authorList>
    </citation>
    <scope>NUCLEOTIDE SEQUENCE [LARGE SCALE GENOMIC DNA]</scope>
    <source>
        <strain evidence="3 4">JCM 16117</strain>
    </source>
</reference>
<comment type="similarity">
    <text evidence="1">Belongs to the CsoR family.</text>
</comment>
<protein>
    <submittedName>
        <fullName evidence="3">Metal-sensitive transcriptional regulator</fullName>
    </submittedName>
</protein>
<comment type="caution">
    <text evidence="3">The sequence shown here is derived from an EMBL/GenBank/DDBJ whole genome shotgun (WGS) entry which is preliminary data.</text>
</comment>
<accession>A0ABN3D9R8</accession>
<evidence type="ECO:0000256" key="1">
    <source>
        <dbReference type="ARBA" id="ARBA00005428"/>
    </source>
</evidence>
<sequence length="99" mass="10712">MSDAHAHHGYISNKDAYLKRLKRIEGQTRGLQNMVADEKYCIDILTQISAVTSALESVALGLLDEHLNHCVVEAVAEGGPVAEEKLKEASAAIARLVKS</sequence>
<name>A0ABN3D9R8_9MICO</name>
<evidence type="ECO:0000313" key="4">
    <source>
        <dbReference type="Proteomes" id="UP001500929"/>
    </source>
</evidence>
<dbReference type="EMBL" id="BAAAQY010000002">
    <property type="protein sequence ID" value="GAA2225329.1"/>
    <property type="molecule type" value="Genomic_DNA"/>
</dbReference>
<dbReference type="InterPro" id="IPR003735">
    <property type="entry name" value="Metal_Tscrpt_repr"/>
</dbReference>
<keyword evidence="2" id="KW-0186">Copper</keyword>
<dbReference type="Gene3D" id="1.20.58.1000">
    <property type="entry name" value="Metal-sensitive repressor, helix protomer"/>
    <property type="match status" value="1"/>
</dbReference>
<dbReference type="PANTHER" id="PTHR33677:SF3">
    <property type="entry name" value="COPPER-SENSING TRANSCRIPTIONAL REPRESSOR RICR"/>
    <property type="match status" value="1"/>
</dbReference>
<dbReference type="RefSeq" id="WP_259478419.1">
    <property type="nucleotide sequence ID" value="NZ_BAAAQY010000002.1"/>
</dbReference>
<dbReference type="PANTHER" id="PTHR33677">
    <property type="entry name" value="TRANSCRIPTIONAL REPRESSOR FRMR-RELATED"/>
    <property type="match status" value="1"/>
</dbReference>
<dbReference type="Pfam" id="PF02583">
    <property type="entry name" value="Trns_repr_metal"/>
    <property type="match status" value="1"/>
</dbReference>
<keyword evidence="4" id="KW-1185">Reference proteome</keyword>
<dbReference type="InterPro" id="IPR038390">
    <property type="entry name" value="Metal_Tscrpt_repr_sf"/>
</dbReference>
<evidence type="ECO:0000256" key="2">
    <source>
        <dbReference type="ARBA" id="ARBA00023008"/>
    </source>
</evidence>
<proteinExistence type="inferred from homology"/>
<dbReference type="Proteomes" id="UP001500929">
    <property type="component" value="Unassembled WGS sequence"/>
</dbReference>